<dbReference type="Proteomes" id="UP000297452">
    <property type="component" value="Unassembled WGS sequence"/>
</dbReference>
<sequence>MISVHANDKIRGPTRGSNQQDCFLEGREYIVNVAFQEKQLEEPRHAYRVRQNMKSSNYVTRDTETVCRLTLS</sequence>
<dbReference type="EMBL" id="PQXJ01000069">
    <property type="protein sequence ID" value="TGO66082.1"/>
    <property type="molecule type" value="Genomic_DNA"/>
</dbReference>
<dbReference type="AlphaFoldDB" id="A0A4Z1J395"/>
<accession>A0A4Z1J395</accession>
<reference evidence="1 2" key="1">
    <citation type="submission" date="2017-12" db="EMBL/GenBank/DDBJ databases">
        <title>Comparative genomics of Botrytis spp.</title>
        <authorList>
            <person name="Valero-Jimenez C.A."/>
            <person name="Tapia P."/>
            <person name="Veloso J."/>
            <person name="Silva-Moreno E."/>
            <person name="Staats M."/>
            <person name="Valdes J.H."/>
            <person name="Van Kan J.A.L."/>
        </authorList>
    </citation>
    <scope>NUCLEOTIDE SEQUENCE [LARGE SCALE GENOMIC DNA]</scope>
    <source>
        <strain evidence="1 2">MUCL2120</strain>
    </source>
</reference>
<gene>
    <name evidence="1" type="ORF">BOTNAR_0069g00320</name>
</gene>
<organism evidence="1 2">
    <name type="scientific">Botryotinia narcissicola</name>
    <dbReference type="NCBI Taxonomy" id="278944"/>
    <lineage>
        <taxon>Eukaryota</taxon>
        <taxon>Fungi</taxon>
        <taxon>Dikarya</taxon>
        <taxon>Ascomycota</taxon>
        <taxon>Pezizomycotina</taxon>
        <taxon>Leotiomycetes</taxon>
        <taxon>Helotiales</taxon>
        <taxon>Sclerotiniaceae</taxon>
        <taxon>Botryotinia</taxon>
    </lineage>
</organism>
<protein>
    <submittedName>
        <fullName evidence="1">Uncharacterized protein</fullName>
    </submittedName>
</protein>
<name>A0A4Z1J395_9HELO</name>
<evidence type="ECO:0000313" key="2">
    <source>
        <dbReference type="Proteomes" id="UP000297452"/>
    </source>
</evidence>
<keyword evidence="2" id="KW-1185">Reference proteome</keyword>
<evidence type="ECO:0000313" key="1">
    <source>
        <dbReference type="EMBL" id="TGO66082.1"/>
    </source>
</evidence>
<proteinExistence type="predicted"/>
<comment type="caution">
    <text evidence="1">The sequence shown here is derived from an EMBL/GenBank/DDBJ whole genome shotgun (WGS) entry which is preliminary data.</text>
</comment>